<feature type="transmembrane region" description="Helical" evidence="1">
    <location>
        <begin position="6"/>
        <end position="23"/>
    </location>
</feature>
<name>A0A058ZPF4_9RHOB</name>
<dbReference type="OrthoDB" id="7745385at2"/>
<dbReference type="STRING" id="1461693.ATO10_07126"/>
<keyword evidence="3" id="KW-1185">Reference proteome</keyword>
<sequence length="89" mass="9728">MLWDNWWVWAAAAVGLAILETLIPGYVFLGFAAGAALVSVLTLIGVSLTLPWMLLIFAMASLVAWIAMRKVFGLKGGTVRRIDHDINKN</sequence>
<gene>
    <name evidence="2" type="ORF">ATO10_07126</name>
</gene>
<dbReference type="AlphaFoldDB" id="A0A058ZPF4"/>
<dbReference type="Proteomes" id="UP000024836">
    <property type="component" value="Unassembled WGS sequence"/>
</dbReference>
<proteinExistence type="predicted"/>
<organism evidence="2 3">
    <name type="scientific">Actibacterium atlanticum</name>
    <dbReference type="NCBI Taxonomy" id="1461693"/>
    <lineage>
        <taxon>Bacteria</taxon>
        <taxon>Pseudomonadati</taxon>
        <taxon>Pseudomonadota</taxon>
        <taxon>Alphaproteobacteria</taxon>
        <taxon>Rhodobacterales</taxon>
        <taxon>Roseobacteraceae</taxon>
        <taxon>Actibacterium</taxon>
    </lineage>
</organism>
<dbReference type="eggNOG" id="COG1585">
    <property type="taxonomic scope" value="Bacteria"/>
</dbReference>
<dbReference type="RefSeq" id="WP_035249805.1">
    <property type="nucleotide sequence ID" value="NZ_AQQY01000003.1"/>
</dbReference>
<keyword evidence="1" id="KW-1133">Transmembrane helix</keyword>
<protein>
    <recommendedName>
        <fullName evidence="4">NfeD-like C-terminal domain-containing protein</fullName>
    </recommendedName>
</protein>
<evidence type="ECO:0000313" key="3">
    <source>
        <dbReference type="Proteomes" id="UP000024836"/>
    </source>
</evidence>
<accession>A0A058ZPF4</accession>
<evidence type="ECO:0000256" key="1">
    <source>
        <dbReference type="SAM" id="Phobius"/>
    </source>
</evidence>
<keyword evidence="1" id="KW-0812">Transmembrane</keyword>
<evidence type="ECO:0008006" key="4">
    <source>
        <dbReference type="Google" id="ProtNLM"/>
    </source>
</evidence>
<feature type="transmembrane region" description="Helical" evidence="1">
    <location>
        <begin position="52"/>
        <end position="72"/>
    </location>
</feature>
<keyword evidence="1" id="KW-0472">Membrane</keyword>
<reference evidence="2 3" key="1">
    <citation type="submission" date="2013-04" db="EMBL/GenBank/DDBJ databases">
        <title>Shimia sp. 22II-S11-Z10 Genome Sequencing.</title>
        <authorList>
            <person name="Lai Q."/>
            <person name="Li G."/>
            <person name="Shao Z."/>
        </authorList>
    </citation>
    <scope>NUCLEOTIDE SEQUENCE [LARGE SCALE GENOMIC DNA]</scope>
    <source>
        <strain evidence="3">22II-S11-Z10</strain>
    </source>
</reference>
<comment type="caution">
    <text evidence="2">The sequence shown here is derived from an EMBL/GenBank/DDBJ whole genome shotgun (WGS) entry which is preliminary data.</text>
</comment>
<evidence type="ECO:0000313" key="2">
    <source>
        <dbReference type="EMBL" id="KCV82696.1"/>
    </source>
</evidence>
<dbReference type="EMBL" id="AQQY01000003">
    <property type="protein sequence ID" value="KCV82696.1"/>
    <property type="molecule type" value="Genomic_DNA"/>
</dbReference>